<gene>
    <name evidence="2" type="ORF">Agabi119p4_1600</name>
</gene>
<proteinExistence type="predicted"/>
<feature type="region of interest" description="Disordered" evidence="1">
    <location>
        <begin position="118"/>
        <end position="194"/>
    </location>
</feature>
<evidence type="ECO:0000256" key="1">
    <source>
        <dbReference type="SAM" id="MobiDB-lite"/>
    </source>
</evidence>
<feature type="compositionally biased region" description="Polar residues" evidence="1">
    <location>
        <begin position="296"/>
        <end position="313"/>
    </location>
</feature>
<feature type="region of interest" description="Disordered" evidence="1">
    <location>
        <begin position="1"/>
        <end position="97"/>
    </location>
</feature>
<organism evidence="2 3">
    <name type="scientific">Agaricus bisporus var. burnettii</name>
    <dbReference type="NCBI Taxonomy" id="192524"/>
    <lineage>
        <taxon>Eukaryota</taxon>
        <taxon>Fungi</taxon>
        <taxon>Dikarya</taxon>
        <taxon>Basidiomycota</taxon>
        <taxon>Agaricomycotina</taxon>
        <taxon>Agaricomycetes</taxon>
        <taxon>Agaricomycetidae</taxon>
        <taxon>Agaricales</taxon>
        <taxon>Agaricineae</taxon>
        <taxon>Agaricaceae</taxon>
        <taxon>Agaricus</taxon>
    </lineage>
</organism>
<sequence>MPASANVWDPRPRPGFIGVPPTRDPRPRPHVRLDPASGSMDSSRSTRDPRPQCPPINLPTSFQLHPELSLPSPTTPSESSGQVVAMNSRPAGRKWLTREDLKQLPKISKIRYDANVAPTSTSGLEPKTTLAISTSTPMPPPQLPPNLEQRHNSSDSGIATRPSATQRETGKSMTTSQQRHFSPQTPTGPSSRQVIATNEPSCSEISQVLSLPITPPLTPTEDFTSRSLCQINCPEAFASSMKRRDYYSSIQERDSIVSSWGRKNGVQSTLKPETKETTGPLENTLQNRVANFQSASPLKNAGNITSHIQNSSPPARAVTDANGRTVTQRAADYPPAPATQQARSSKEFNMESYDSCDCTSDGGEECMCCRILKGAFEFCQRVDQMVKER</sequence>
<accession>A0A8H7F7M2</accession>
<dbReference type="Proteomes" id="UP000629468">
    <property type="component" value="Unassembled WGS sequence"/>
</dbReference>
<evidence type="ECO:0000313" key="3">
    <source>
        <dbReference type="Proteomes" id="UP000629468"/>
    </source>
</evidence>
<reference evidence="2 3" key="1">
    <citation type="journal article" name="Sci. Rep.">
        <title>Telomere-to-telomere assembled and centromere annotated genomes of the two main subspecies of the button mushroom Agaricus bisporus reveal especially polymorphic chromosome ends.</title>
        <authorList>
            <person name="Sonnenberg A.S.M."/>
            <person name="Sedaghat-Telgerd N."/>
            <person name="Lavrijssen B."/>
            <person name="Ohm R.A."/>
            <person name="Hendrickx P.M."/>
            <person name="Scholtmeijer K."/>
            <person name="Baars J.J.P."/>
            <person name="van Peer A."/>
        </authorList>
    </citation>
    <scope>NUCLEOTIDE SEQUENCE [LARGE SCALE GENOMIC DNA]</scope>
    <source>
        <strain evidence="2 3">H119_p4</strain>
    </source>
</reference>
<dbReference type="AlphaFoldDB" id="A0A8H7F7M2"/>
<feature type="compositionally biased region" description="Polar residues" evidence="1">
    <location>
        <begin position="154"/>
        <end position="194"/>
    </location>
</feature>
<feature type="compositionally biased region" description="Basic and acidic residues" evidence="1">
    <location>
        <begin position="23"/>
        <end position="33"/>
    </location>
</feature>
<comment type="caution">
    <text evidence="2">The sequence shown here is derived from an EMBL/GenBank/DDBJ whole genome shotgun (WGS) entry which is preliminary data.</text>
</comment>
<feature type="region of interest" description="Disordered" evidence="1">
    <location>
        <begin position="296"/>
        <end position="322"/>
    </location>
</feature>
<dbReference type="EMBL" id="JABXXO010000003">
    <property type="protein sequence ID" value="KAF7782224.1"/>
    <property type="molecule type" value="Genomic_DNA"/>
</dbReference>
<feature type="region of interest" description="Disordered" evidence="1">
    <location>
        <begin position="261"/>
        <end position="281"/>
    </location>
</feature>
<name>A0A8H7F7M2_AGABI</name>
<feature type="compositionally biased region" description="Low complexity" evidence="1">
    <location>
        <begin position="66"/>
        <end position="80"/>
    </location>
</feature>
<protein>
    <submittedName>
        <fullName evidence="2">Uncharacterized protein</fullName>
    </submittedName>
</protein>
<evidence type="ECO:0000313" key="2">
    <source>
        <dbReference type="EMBL" id="KAF7782224.1"/>
    </source>
</evidence>